<dbReference type="InterPro" id="IPR050562">
    <property type="entry name" value="FAD_mOase_fung"/>
</dbReference>
<reference evidence="6" key="1">
    <citation type="journal article" date="2020" name="Fungal Divers.">
        <title>Resolving the Mortierellaceae phylogeny through synthesis of multi-gene phylogenetics and phylogenomics.</title>
        <authorList>
            <person name="Vandepol N."/>
            <person name="Liber J."/>
            <person name="Desiro A."/>
            <person name="Na H."/>
            <person name="Kennedy M."/>
            <person name="Barry K."/>
            <person name="Grigoriev I.V."/>
            <person name="Miller A.N."/>
            <person name="O'Donnell K."/>
            <person name="Stajich J.E."/>
            <person name="Bonito G."/>
        </authorList>
    </citation>
    <scope>NUCLEOTIDE SEQUENCE</scope>
    <source>
        <strain evidence="6">REB-010B</strain>
    </source>
</reference>
<organism evidence="6 7">
    <name type="scientific">Dissophora globulifera</name>
    <dbReference type="NCBI Taxonomy" id="979702"/>
    <lineage>
        <taxon>Eukaryota</taxon>
        <taxon>Fungi</taxon>
        <taxon>Fungi incertae sedis</taxon>
        <taxon>Mucoromycota</taxon>
        <taxon>Mortierellomycotina</taxon>
        <taxon>Mortierellomycetes</taxon>
        <taxon>Mortierellales</taxon>
        <taxon>Mortierellaceae</taxon>
        <taxon>Dissophora</taxon>
    </lineage>
</organism>
<evidence type="ECO:0000256" key="4">
    <source>
        <dbReference type="ARBA" id="ARBA00023002"/>
    </source>
</evidence>
<dbReference type="EMBL" id="JAAAIP010000035">
    <property type="protein sequence ID" value="KAG0328394.1"/>
    <property type="molecule type" value="Genomic_DNA"/>
</dbReference>
<evidence type="ECO:0000259" key="5">
    <source>
        <dbReference type="Pfam" id="PF01494"/>
    </source>
</evidence>
<dbReference type="Gene3D" id="3.50.50.60">
    <property type="entry name" value="FAD/NAD(P)-binding domain"/>
    <property type="match status" value="1"/>
</dbReference>
<evidence type="ECO:0000256" key="1">
    <source>
        <dbReference type="ARBA" id="ARBA00007992"/>
    </source>
</evidence>
<keyword evidence="2" id="KW-0285">Flavoprotein</keyword>
<evidence type="ECO:0000313" key="6">
    <source>
        <dbReference type="EMBL" id="KAG0328394.1"/>
    </source>
</evidence>
<evidence type="ECO:0000256" key="3">
    <source>
        <dbReference type="ARBA" id="ARBA00022827"/>
    </source>
</evidence>
<name>A0A9P6RUB7_9FUNG</name>
<feature type="domain" description="FAD-binding" evidence="5">
    <location>
        <begin position="7"/>
        <end position="264"/>
    </location>
</feature>
<evidence type="ECO:0000256" key="2">
    <source>
        <dbReference type="ARBA" id="ARBA00022630"/>
    </source>
</evidence>
<proteinExistence type="inferred from homology"/>
<keyword evidence="7" id="KW-1185">Reference proteome</keyword>
<sequence>MCPNILPLFEQLGMVDDIMELALPGRTMEVYNENMDLIGKTQNTAFMAERCGYPPIMFSRPDFHRLLLSKIPPGRIHFNKRVLSVGQSDAGVLIRCTDGSTHEGDILVGADGAYSAVRQSMYGRLQKDGKLPKSDMQSMNVGFSCMVGTTLPQDPVKYPILKDDFANFAVMAAESKPHSVKLCFGVVIQLRGEEKDEAFRNSEWGPDSIDSIVAQVKDYKVPFGGTLGDLINATPKELISKVHLEDKLFETWTHGRIALIGDGAINAMQDAVIVANCLYDLKSTSHRHIEMALEDYKAQRYPHAKKQVQISGLVCRVLHGQSKFEKFMRKAIFNWLPTSFEERSFLKSAAYRPQATFLPFIPSPGKLHVTPQKLSKRYAEEQREREARGALVLEEKYARSLDGRQ</sequence>
<dbReference type="InterPro" id="IPR002938">
    <property type="entry name" value="FAD-bd"/>
</dbReference>
<dbReference type="InterPro" id="IPR036188">
    <property type="entry name" value="FAD/NAD-bd_sf"/>
</dbReference>
<dbReference type="SUPFAM" id="SSF51905">
    <property type="entry name" value="FAD/NAD(P)-binding domain"/>
    <property type="match status" value="1"/>
</dbReference>
<keyword evidence="4" id="KW-0560">Oxidoreductase</keyword>
<dbReference type="OrthoDB" id="417877at2759"/>
<comment type="similarity">
    <text evidence="1">Belongs to the paxM FAD-dependent monooxygenase family.</text>
</comment>
<dbReference type="PANTHER" id="PTHR47356">
    <property type="entry name" value="FAD-DEPENDENT MONOOXYGENASE ASQG-RELATED"/>
    <property type="match status" value="1"/>
</dbReference>
<dbReference type="Pfam" id="PF01494">
    <property type="entry name" value="FAD_binding_3"/>
    <property type="match status" value="1"/>
</dbReference>
<dbReference type="Proteomes" id="UP000738325">
    <property type="component" value="Unassembled WGS sequence"/>
</dbReference>
<gene>
    <name evidence="6" type="ORF">BGZ99_005409</name>
</gene>
<accession>A0A9P6RUB7</accession>
<dbReference type="GO" id="GO:0004497">
    <property type="term" value="F:monooxygenase activity"/>
    <property type="evidence" value="ECO:0007669"/>
    <property type="project" value="InterPro"/>
</dbReference>
<dbReference type="AlphaFoldDB" id="A0A9P6RUB7"/>
<dbReference type="PANTHER" id="PTHR47356:SF2">
    <property type="entry name" value="FAD-BINDING DOMAIN-CONTAINING PROTEIN-RELATED"/>
    <property type="match status" value="1"/>
</dbReference>
<keyword evidence="3" id="KW-0274">FAD</keyword>
<protein>
    <recommendedName>
        <fullName evidence="5">FAD-binding domain-containing protein</fullName>
    </recommendedName>
</protein>
<comment type="caution">
    <text evidence="6">The sequence shown here is derived from an EMBL/GenBank/DDBJ whole genome shotgun (WGS) entry which is preliminary data.</text>
</comment>
<evidence type="ECO:0000313" key="7">
    <source>
        <dbReference type="Proteomes" id="UP000738325"/>
    </source>
</evidence>
<dbReference type="GO" id="GO:0071949">
    <property type="term" value="F:FAD binding"/>
    <property type="evidence" value="ECO:0007669"/>
    <property type="project" value="InterPro"/>
</dbReference>